<dbReference type="eggNOG" id="ENOG502QQ7T">
    <property type="taxonomic scope" value="Eukaryota"/>
</dbReference>
<dbReference type="InterPro" id="IPR027417">
    <property type="entry name" value="P-loop_NTPase"/>
</dbReference>
<proteinExistence type="predicted"/>
<dbReference type="SMART" id="SM00255">
    <property type="entry name" value="TIR"/>
    <property type="match status" value="1"/>
</dbReference>
<dbReference type="Gene3D" id="3.80.10.10">
    <property type="entry name" value="Ribonuclease Inhibitor"/>
    <property type="match status" value="2"/>
</dbReference>
<dbReference type="SUPFAM" id="SSF46785">
    <property type="entry name" value="Winged helix' DNA-binding domain"/>
    <property type="match status" value="1"/>
</dbReference>
<comment type="catalytic activity">
    <reaction evidence="7">
        <text>NAD(+) + H2O = ADP-D-ribose + nicotinamide + H(+)</text>
        <dbReference type="Rhea" id="RHEA:16301"/>
        <dbReference type="ChEBI" id="CHEBI:15377"/>
        <dbReference type="ChEBI" id="CHEBI:15378"/>
        <dbReference type="ChEBI" id="CHEBI:17154"/>
        <dbReference type="ChEBI" id="CHEBI:57540"/>
        <dbReference type="ChEBI" id="CHEBI:57967"/>
        <dbReference type="EC" id="3.2.2.6"/>
    </reaction>
    <physiologicalReaction direction="left-to-right" evidence="7">
        <dbReference type="Rhea" id="RHEA:16302"/>
    </physiologicalReaction>
</comment>
<dbReference type="InterPro" id="IPR044974">
    <property type="entry name" value="Disease_R_plants"/>
</dbReference>
<dbReference type="SUPFAM" id="SSF52200">
    <property type="entry name" value="Toll/Interleukin receptor TIR domain"/>
    <property type="match status" value="1"/>
</dbReference>
<evidence type="ECO:0000259" key="8">
    <source>
        <dbReference type="PROSITE" id="PS50104"/>
    </source>
</evidence>
<dbReference type="Pfam" id="PF00931">
    <property type="entry name" value="NB-ARC"/>
    <property type="match status" value="1"/>
</dbReference>
<reference evidence="9" key="2">
    <citation type="submission" date="2015-03" db="UniProtKB">
        <authorList>
            <consortium name="EnsemblPlants"/>
        </authorList>
    </citation>
    <scope>IDENTIFICATION</scope>
</reference>
<evidence type="ECO:0000313" key="10">
    <source>
        <dbReference type="Proteomes" id="UP000032141"/>
    </source>
</evidence>
<dbReference type="PRINTS" id="PR00364">
    <property type="entry name" value="DISEASERSIST"/>
</dbReference>
<keyword evidence="6" id="KW-0520">NAD</keyword>
<name>A0A0D3E4F7_BRAOL</name>
<dbReference type="InterPro" id="IPR042197">
    <property type="entry name" value="Apaf_helical"/>
</dbReference>
<dbReference type="Pfam" id="PF01582">
    <property type="entry name" value="TIR"/>
    <property type="match status" value="1"/>
</dbReference>
<dbReference type="EnsemblPlants" id="Bo9g034000.1">
    <property type="protein sequence ID" value="Bo9g034000.1"/>
    <property type="gene ID" value="Bo9g034000"/>
</dbReference>
<dbReference type="GO" id="GO:0006952">
    <property type="term" value="P:defense response"/>
    <property type="evidence" value="ECO:0007669"/>
    <property type="project" value="UniProtKB-KW"/>
</dbReference>
<dbReference type="InterPro" id="IPR002182">
    <property type="entry name" value="NB-ARC"/>
</dbReference>
<dbReference type="InterPro" id="IPR036390">
    <property type="entry name" value="WH_DNA-bd_sf"/>
</dbReference>
<keyword evidence="5" id="KW-0611">Plant defense</keyword>
<dbReference type="InterPro" id="IPR032675">
    <property type="entry name" value="LRR_dom_sf"/>
</dbReference>
<dbReference type="InterPro" id="IPR003593">
    <property type="entry name" value="AAA+_ATPase"/>
</dbReference>
<keyword evidence="4" id="KW-0378">Hydrolase</keyword>
<dbReference type="PROSITE" id="PS50104">
    <property type="entry name" value="TIR"/>
    <property type="match status" value="1"/>
</dbReference>
<dbReference type="FunFam" id="1.10.8.430:FF:000002">
    <property type="entry name" value="Disease resistance protein (TIR-NBS-LRR class)"/>
    <property type="match status" value="1"/>
</dbReference>
<feature type="domain" description="TIR" evidence="8">
    <location>
        <begin position="9"/>
        <end position="177"/>
    </location>
</feature>
<dbReference type="AlphaFoldDB" id="A0A0D3E4F7"/>
<sequence length="1005" mass="115287">MASSSRRTWRYRVFTSFHGPDVRKTFLSHLRKQFSCNGITMFDDQGIERSHIIAPALTQAIRESRISIIVLSKNYASSGWCLDELLEILKCKEDIGQIVMTVFYGVDPADVRKQTGHFGRAFKETCDRRKTKEKEERWSQTLEYVGNIAGEHLINCLNDYGNAAMVDKIATDVSNKLNATPSKDFDGIVGLEAHLREIESLLDLDNDEVKMVAITGPAGIGKSTIARALHSLLSNRFQLTCFVDNLRVTYPTGFDEYGLKYRLQEELLSNIFKQDGIRICHLGVIEERLHDQRVLIILDDVNNIRQLEALAGDITWFGPGSRVVVTTENKELLQRHGINNTYHVEFPSRGEALEIFCRYAFRQSYPHDRFKVLAFKVTKLCGNLPLGLRVVGSSLRGKKVDEWEDVMNRLETILDHQDIEQVLRVDYESLHETEQSLFLHIAVFFNRNDADLVKAMFTDNSSDIKHGLKILVNRSLIDVSTKGEIVMHKLLQQVGRQVVHKEAPWKRRILTDAQVICDVLERAKMCPRAFKRMPNLRFLKVYKSKDDGNDLLHIPEETEFPRRLRLLHWKAYPRKSLPLRFYLENLVELKMRHSHLQKLWEGTQALTNLKKMDLSWSFNLKELPDFSNTTMLESLVLRGCKNLVEIHSSIGNLRKIEFLQMSFCVKLQVVPALFNLAPLAFVGMEGCSQLRNFSDISTNIRTLSIADTMLEKISKSVRHWSSSLKSLALYGDSANIKRIERIPDCIKDLHGLVWLCVAGCPKLASLPELPASLKTLIVESCKSLKTVSLAFDSESSCSITNCFKLGREARRVIQLSLRACLPGRKIPAKFDHRTIGNALTIRSDFREFRFCIVVSRKQYIGELKPEFFCRIRVNKGCPTDHHIHFHLRNIRAEHLCFSLVDVHGWLEQGNEIMFEFITCQELEIIACGVQIMTEESKRRRMIEFDEASKASQDSRDSELRDRLICDSKENGKAETPTGCWSWILLSLDLSHPMRSIASLFWGRRP</sequence>
<dbReference type="FunFam" id="3.40.50.10140:FF:000007">
    <property type="entry name" value="Disease resistance protein (TIR-NBS-LRR class)"/>
    <property type="match status" value="1"/>
</dbReference>
<keyword evidence="2" id="KW-0433">Leucine-rich repeat</keyword>
<dbReference type="SUPFAM" id="SSF52540">
    <property type="entry name" value="P-loop containing nucleoside triphosphate hydrolases"/>
    <property type="match status" value="1"/>
</dbReference>
<dbReference type="OMA" id="FREFRFC"/>
<dbReference type="InterPro" id="IPR011713">
    <property type="entry name" value="Leu-rich_rpt_3"/>
</dbReference>
<accession>A0A0D3E4F7</accession>
<protein>
    <recommendedName>
        <fullName evidence="1">ADP-ribosyl cyclase/cyclic ADP-ribose hydrolase</fullName>
        <ecNumber evidence="1">3.2.2.6</ecNumber>
    </recommendedName>
</protein>
<organism evidence="9 10">
    <name type="scientific">Brassica oleracea var. oleracea</name>
    <dbReference type="NCBI Taxonomy" id="109376"/>
    <lineage>
        <taxon>Eukaryota</taxon>
        <taxon>Viridiplantae</taxon>
        <taxon>Streptophyta</taxon>
        <taxon>Embryophyta</taxon>
        <taxon>Tracheophyta</taxon>
        <taxon>Spermatophyta</taxon>
        <taxon>Magnoliopsida</taxon>
        <taxon>eudicotyledons</taxon>
        <taxon>Gunneridae</taxon>
        <taxon>Pentapetalae</taxon>
        <taxon>rosids</taxon>
        <taxon>malvids</taxon>
        <taxon>Brassicales</taxon>
        <taxon>Brassicaceae</taxon>
        <taxon>Brassiceae</taxon>
        <taxon>Brassica</taxon>
    </lineage>
</organism>
<dbReference type="InterPro" id="IPR035897">
    <property type="entry name" value="Toll_tir_struct_dom_sf"/>
</dbReference>
<dbReference type="GO" id="GO:0061809">
    <property type="term" value="F:NAD+ nucleosidase activity, cyclic ADP-ribose generating"/>
    <property type="evidence" value="ECO:0007669"/>
    <property type="project" value="UniProtKB-EC"/>
</dbReference>
<evidence type="ECO:0000256" key="3">
    <source>
        <dbReference type="ARBA" id="ARBA00022737"/>
    </source>
</evidence>
<dbReference type="SUPFAM" id="SSF52058">
    <property type="entry name" value="L domain-like"/>
    <property type="match status" value="1"/>
</dbReference>
<dbReference type="FunFam" id="3.80.10.10:FF:000386">
    <property type="entry name" value="Disease resistance protein RPS4"/>
    <property type="match status" value="1"/>
</dbReference>
<keyword evidence="10" id="KW-1185">Reference proteome</keyword>
<dbReference type="EC" id="3.2.2.6" evidence="1"/>
<dbReference type="Gene3D" id="1.10.8.430">
    <property type="entry name" value="Helical domain of apoptotic protease-activating factors"/>
    <property type="match status" value="1"/>
</dbReference>
<dbReference type="Gene3D" id="3.40.50.300">
    <property type="entry name" value="P-loop containing nucleotide triphosphate hydrolases"/>
    <property type="match status" value="1"/>
</dbReference>
<evidence type="ECO:0000256" key="5">
    <source>
        <dbReference type="ARBA" id="ARBA00022821"/>
    </source>
</evidence>
<dbReference type="InterPro" id="IPR000157">
    <property type="entry name" value="TIR_dom"/>
</dbReference>
<dbReference type="Gene3D" id="3.40.50.10140">
    <property type="entry name" value="Toll/interleukin-1 receptor homology (TIR) domain"/>
    <property type="match status" value="1"/>
</dbReference>
<evidence type="ECO:0000256" key="1">
    <source>
        <dbReference type="ARBA" id="ARBA00011982"/>
    </source>
</evidence>
<evidence type="ECO:0000256" key="4">
    <source>
        <dbReference type="ARBA" id="ARBA00022801"/>
    </source>
</evidence>
<reference evidence="9 10" key="1">
    <citation type="journal article" date="2014" name="Genome Biol.">
        <title>Transcriptome and methylome profiling reveals relics of genome dominance in the mesopolyploid Brassica oleracea.</title>
        <authorList>
            <person name="Parkin I.A."/>
            <person name="Koh C."/>
            <person name="Tang H."/>
            <person name="Robinson S.J."/>
            <person name="Kagale S."/>
            <person name="Clarke W.E."/>
            <person name="Town C.D."/>
            <person name="Nixon J."/>
            <person name="Krishnakumar V."/>
            <person name="Bidwell S.L."/>
            <person name="Denoeud F."/>
            <person name="Belcram H."/>
            <person name="Links M.G."/>
            <person name="Just J."/>
            <person name="Clarke C."/>
            <person name="Bender T."/>
            <person name="Huebert T."/>
            <person name="Mason A.S."/>
            <person name="Pires J.C."/>
            <person name="Barker G."/>
            <person name="Moore J."/>
            <person name="Walley P.G."/>
            <person name="Manoli S."/>
            <person name="Batley J."/>
            <person name="Edwards D."/>
            <person name="Nelson M.N."/>
            <person name="Wang X."/>
            <person name="Paterson A.H."/>
            <person name="King G."/>
            <person name="Bancroft I."/>
            <person name="Chalhoub B."/>
            <person name="Sharpe A.G."/>
        </authorList>
    </citation>
    <scope>NUCLEOTIDE SEQUENCE</scope>
    <source>
        <strain evidence="9 10">cv. TO1000</strain>
    </source>
</reference>
<dbReference type="PANTHER" id="PTHR11017:SF584">
    <property type="entry name" value="TIR DOMAIN-CONTAINING PROTEIN"/>
    <property type="match status" value="1"/>
</dbReference>
<dbReference type="HOGENOM" id="CLU_001561_0_1_1"/>
<dbReference type="FunFam" id="3.40.50.300:FF:001002">
    <property type="entry name" value="Disease resistance protein (TIR-NBS-LRR class)"/>
    <property type="match status" value="1"/>
</dbReference>
<dbReference type="Pfam" id="PF23282">
    <property type="entry name" value="WHD_ROQ1"/>
    <property type="match status" value="1"/>
</dbReference>
<dbReference type="InterPro" id="IPR058192">
    <property type="entry name" value="WHD_ROQ1-like"/>
</dbReference>
<evidence type="ECO:0000256" key="6">
    <source>
        <dbReference type="ARBA" id="ARBA00023027"/>
    </source>
</evidence>
<dbReference type="Proteomes" id="UP000032141">
    <property type="component" value="Chromosome C9"/>
</dbReference>
<keyword evidence="3" id="KW-0677">Repeat</keyword>
<dbReference type="STRING" id="109376.A0A0D3E4F7"/>
<evidence type="ECO:0000256" key="2">
    <source>
        <dbReference type="ARBA" id="ARBA00022614"/>
    </source>
</evidence>
<dbReference type="GO" id="GO:0007165">
    <property type="term" value="P:signal transduction"/>
    <property type="evidence" value="ECO:0007669"/>
    <property type="project" value="InterPro"/>
</dbReference>
<dbReference type="Gramene" id="Bo9g034000.1">
    <property type="protein sequence ID" value="Bo9g034000.1"/>
    <property type="gene ID" value="Bo9g034000"/>
</dbReference>
<evidence type="ECO:0000313" key="9">
    <source>
        <dbReference type="EnsemblPlants" id="Bo9g034000.1"/>
    </source>
</evidence>
<dbReference type="PANTHER" id="PTHR11017">
    <property type="entry name" value="LEUCINE-RICH REPEAT-CONTAINING PROTEIN"/>
    <property type="match status" value="1"/>
</dbReference>
<dbReference type="GO" id="GO:0043531">
    <property type="term" value="F:ADP binding"/>
    <property type="evidence" value="ECO:0007669"/>
    <property type="project" value="InterPro"/>
</dbReference>
<dbReference type="SMART" id="SM00382">
    <property type="entry name" value="AAA"/>
    <property type="match status" value="1"/>
</dbReference>
<dbReference type="Pfam" id="PF07725">
    <property type="entry name" value="LRR_3"/>
    <property type="match status" value="1"/>
</dbReference>
<evidence type="ECO:0000256" key="7">
    <source>
        <dbReference type="ARBA" id="ARBA00047304"/>
    </source>
</evidence>